<gene>
    <name evidence="2" type="ORF">CLV42_101878</name>
</gene>
<evidence type="ECO:0000313" key="3">
    <source>
        <dbReference type="Proteomes" id="UP000240978"/>
    </source>
</evidence>
<comment type="caution">
    <text evidence="2">The sequence shown here is derived from an EMBL/GenBank/DDBJ whole genome shotgun (WGS) entry which is preliminary data.</text>
</comment>
<evidence type="ECO:0000313" key="2">
    <source>
        <dbReference type="EMBL" id="PSL36109.1"/>
    </source>
</evidence>
<dbReference type="AlphaFoldDB" id="A0A2P8GQ64"/>
<dbReference type="InterPro" id="IPR025510">
    <property type="entry name" value="DUF4397"/>
</dbReference>
<organism evidence="2 3">
    <name type="scientific">Chitinophaga ginsengisoli</name>
    <dbReference type="NCBI Taxonomy" id="363837"/>
    <lineage>
        <taxon>Bacteria</taxon>
        <taxon>Pseudomonadati</taxon>
        <taxon>Bacteroidota</taxon>
        <taxon>Chitinophagia</taxon>
        <taxon>Chitinophagales</taxon>
        <taxon>Chitinophagaceae</taxon>
        <taxon>Chitinophaga</taxon>
    </lineage>
</organism>
<sequence length="234" mass="24935">MLLFLIIGLSIGCNKDINDPYSYSAGIVVFNASTSMPSEIKVNFTNEESNFTAAEQIGYYNFDGKFANGSTALGLIAGKPTSLKVIAVADSTKLIFNESVTPHPGDIYSLFITGAGDETSGLLVKENIQKNVDSVTGVRFINLSPNAGAISVNIQGQPNGSGVATLGFKQITSFEPYPVSSPDQFYILEIRNADSGDLLSTYFLNQLPVFGNTTLIIRGLVGGNPGFDITRVNN</sequence>
<name>A0A2P8GQ64_9BACT</name>
<dbReference type="EMBL" id="PYGK01000001">
    <property type="protein sequence ID" value="PSL36109.1"/>
    <property type="molecule type" value="Genomic_DNA"/>
</dbReference>
<accession>A0A2P8GQ64</accession>
<feature type="domain" description="DUF4397" evidence="1">
    <location>
        <begin position="26"/>
        <end position="152"/>
    </location>
</feature>
<dbReference type="Pfam" id="PF14344">
    <property type="entry name" value="DUF4397"/>
    <property type="match status" value="1"/>
</dbReference>
<proteinExistence type="predicted"/>
<protein>
    <submittedName>
        <fullName evidence="2">Uncharacterized protein DUF4397</fullName>
    </submittedName>
</protein>
<dbReference type="Proteomes" id="UP000240978">
    <property type="component" value="Unassembled WGS sequence"/>
</dbReference>
<reference evidence="2 3" key="1">
    <citation type="submission" date="2018-03" db="EMBL/GenBank/DDBJ databases">
        <title>Genomic Encyclopedia of Archaeal and Bacterial Type Strains, Phase II (KMG-II): from individual species to whole genera.</title>
        <authorList>
            <person name="Goeker M."/>
        </authorList>
    </citation>
    <scope>NUCLEOTIDE SEQUENCE [LARGE SCALE GENOMIC DNA]</scope>
    <source>
        <strain evidence="2 3">DSM 18107</strain>
    </source>
</reference>
<evidence type="ECO:0000259" key="1">
    <source>
        <dbReference type="Pfam" id="PF14344"/>
    </source>
</evidence>
<keyword evidence="3" id="KW-1185">Reference proteome</keyword>